<dbReference type="RefSeq" id="WP_073381059.1">
    <property type="nucleotide sequence ID" value="NZ_FQZK01000013.1"/>
</dbReference>
<reference evidence="8 9" key="1">
    <citation type="submission" date="2016-11" db="EMBL/GenBank/DDBJ databases">
        <authorList>
            <person name="Jaros S."/>
            <person name="Januszkiewicz K."/>
            <person name="Wedrychowicz H."/>
        </authorList>
    </citation>
    <scope>NUCLEOTIDE SEQUENCE [LARGE SCALE GENOMIC DNA]</scope>
    <source>
        <strain evidence="8 9">CGMCC 4.5723</strain>
    </source>
</reference>
<dbReference type="PROSITE" id="PS00211">
    <property type="entry name" value="ABC_TRANSPORTER_1"/>
    <property type="match status" value="1"/>
</dbReference>
<evidence type="ECO:0000256" key="3">
    <source>
        <dbReference type="ARBA" id="ARBA00022448"/>
    </source>
</evidence>
<dbReference type="InterPro" id="IPR027417">
    <property type="entry name" value="P-loop_NTPase"/>
</dbReference>
<evidence type="ECO:0000256" key="1">
    <source>
        <dbReference type="ARBA" id="ARBA00004202"/>
    </source>
</evidence>
<feature type="domain" description="ABC transporter" evidence="7">
    <location>
        <begin position="2"/>
        <end position="238"/>
    </location>
</feature>
<evidence type="ECO:0000256" key="2">
    <source>
        <dbReference type="ARBA" id="ARBA00005417"/>
    </source>
</evidence>
<evidence type="ECO:0000259" key="7">
    <source>
        <dbReference type="PROSITE" id="PS50893"/>
    </source>
</evidence>
<dbReference type="Gene3D" id="3.40.50.300">
    <property type="entry name" value="P-loop containing nucleotide triphosphate hydrolases"/>
    <property type="match status" value="1"/>
</dbReference>
<dbReference type="PROSITE" id="PS50893">
    <property type="entry name" value="ABC_TRANSPORTER_2"/>
    <property type="match status" value="1"/>
</dbReference>
<name>A0A1M6PQE3_9ACTN</name>
<dbReference type="OrthoDB" id="3452254at2"/>
<dbReference type="GO" id="GO:0046677">
    <property type="term" value="P:response to antibiotic"/>
    <property type="evidence" value="ECO:0007669"/>
    <property type="project" value="UniProtKB-KW"/>
</dbReference>
<keyword evidence="4" id="KW-0547">Nucleotide-binding</keyword>
<keyword evidence="3" id="KW-0813">Transport</keyword>
<dbReference type="InterPro" id="IPR003593">
    <property type="entry name" value="AAA+_ATPase"/>
</dbReference>
<dbReference type="EMBL" id="FQZK01000013">
    <property type="protein sequence ID" value="SHK10112.1"/>
    <property type="molecule type" value="Genomic_DNA"/>
</dbReference>
<dbReference type="SMART" id="SM00382">
    <property type="entry name" value="AAA"/>
    <property type="match status" value="1"/>
</dbReference>
<dbReference type="Pfam" id="PF00005">
    <property type="entry name" value="ABC_tran"/>
    <property type="match status" value="1"/>
</dbReference>
<dbReference type="InterPro" id="IPR017871">
    <property type="entry name" value="ABC_transporter-like_CS"/>
</dbReference>
<comment type="similarity">
    <text evidence="2">Belongs to the ABC transporter superfamily.</text>
</comment>
<dbReference type="STRING" id="758803.SAMN05421803_113173"/>
<dbReference type="InterPro" id="IPR050763">
    <property type="entry name" value="ABC_transporter_ATP-binding"/>
</dbReference>
<evidence type="ECO:0000256" key="5">
    <source>
        <dbReference type="ARBA" id="ARBA00022840"/>
    </source>
</evidence>
<dbReference type="GO" id="GO:0016887">
    <property type="term" value="F:ATP hydrolysis activity"/>
    <property type="evidence" value="ECO:0007669"/>
    <property type="project" value="InterPro"/>
</dbReference>
<dbReference type="PANTHER" id="PTHR42711">
    <property type="entry name" value="ABC TRANSPORTER ATP-BINDING PROTEIN"/>
    <property type="match status" value="1"/>
</dbReference>
<comment type="subcellular location">
    <subcellularLocation>
        <location evidence="1">Cell membrane</location>
        <topology evidence="1">Peripheral membrane protein</topology>
    </subcellularLocation>
</comment>
<evidence type="ECO:0000313" key="9">
    <source>
        <dbReference type="Proteomes" id="UP000184452"/>
    </source>
</evidence>
<dbReference type="AlphaFoldDB" id="A0A1M6PQE3"/>
<organism evidence="8 9">
    <name type="scientific">Nocardiopsis flavescens</name>
    <dbReference type="NCBI Taxonomy" id="758803"/>
    <lineage>
        <taxon>Bacteria</taxon>
        <taxon>Bacillati</taxon>
        <taxon>Actinomycetota</taxon>
        <taxon>Actinomycetes</taxon>
        <taxon>Streptosporangiales</taxon>
        <taxon>Nocardiopsidaceae</taxon>
        <taxon>Nocardiopsis</taxon>
    </lineage>
</organism>
<dbReference type="GO" id="GO:0005886">
    <property type="term" value="C:plasma membrane"/>
    <property type="evidence" value="ECO:0007669"/>
    <property type="project" value="UniProtKB-SubCell"/>
</dbReference>
<evidence type="ECO:0000256" key="6">
    <source>
        <dbReference type="ARBA" id="ARBA00023251"/>
    </source>
</evidence>
<protein>
    <submittedName>
        <fullName evidence="8">ABC-2 type transport system ATP-binding protein</fullName>
    </submittedName>
</protein>
<dbReference type="Pfam" id="PF13732">
    <property type="entry name" value="DrrA1-3_C"/>
    <property type="match status" value="1"/>
</dbReference>
<dbReference type="SUPFAM" id="SSF52540">
    <property type="entry name" value="P-loop containing nucleoside triphosphate hydrolases"/>
    <property type="match status" value="1"/>
</dbReference>
<dbReference type="Proteomes" id="UP000184452">
    <property type="component" value="Unassembled WGS sequence"/>
</dbReference>
<gene>
    <name evidence="8" type="ORF">SAMN05421803_113173</name>
</gene>
<sequence length="328" mass="35477">MISVEELGCRFRVRRKEFVDALKDVSFVVGEGELVALLGPNGAGKSTTLRVLTGLVPPSSGRASVAGTDVVADPTGVRRRIGFVGQGNGAAHEQRVDDELHAQGRAYGLPRSDVRATVAELVGLLDLGDLLTRPVRSLSGGQRRRVDIALGLVPRPPVLFLDEPTTGLDPHHRARLWEHIDGLRRTFNTTILLTTHYLEEADEHAERVLVIDHGRVIADDTSARLKREHVGHRVSMDFDGPEQAALAAKAVEEAAGTREVTVVGRTVNLRADGGDTVVPPLLAALEAQGTGARRLVLAEPTLNDVFLELTGRSLREGDQYHREREAAA</sequence>
<keyword evidence="9" id="KW-1185">Reference proteome</keyword>
<proteinExistence type="inferred from homology"/>
<dbReference type="InterPro" id="IPR025302">
    <property type="entry name" value="DrrA1/2-like_C"/>
</dbReference>
<accession>A0A1M6PQE3</accession>
<dbReference type="PANTHER" id="PTHR42711:SF5">
    <property type="entry name" value="ABC TRANSPORTER ATP-BINDING PROTEIN NATA"/>
    <property type="match status" value="1"/>
</dbReference>
<evidence type="ECO:0000313" key="8">
    <source>
        <dbReference type="EMBL" id="SHK10112.1"/>
    </source>
</evidence>
<dbReference type="GO" id="GO:0005524">
    <property type="term" value="F:ATP binding"/>
    <property type="evidence" value="ECO:0007669"/>
    <property type="project" value="UniProtKB-KW"/>
</dbReference>
<evidence type="ECO:0000256" key="4">
    <source>
        <dbReference type="ARBA" id="ARBA00022741"/>
    </source>
</evidence>
<keyword evidence="5 8" id="KW-0067">ATP-binding</keyword>
<keyword evidence="6" id="KW-0046">Antibiotic resistance</keyword>
<dbReference type="InterPro" id="IPR003439">
    <property type="entry name" value="ABC_transporter-like_ATP-bd"/>
</dbReference>